<dbReference type="InterPro" id="IPR003769">
    <property type="entry name" value="ClpS_core"/>
</dbReference>
<keyword evidence="6 10" id="KW-0833">Ubl conjugation pathway</keyword>
<dbReference type="GO" id="GO:0008270">
    <property type="term" value="F:zinc ion binding"/>
    <property type="evidence" value="ECO:0007669"/>
    <property type="project" value="UniProtKB-UniRule"/>
</dbReference>
<evidence type="ECO:0000313" key="14">
    <source>
        <dbReference type="Proteomes" id="UP001160483"/>
    </source>
</evidence>
<keyword evidence="7 10" id="KW-0862">Zinc</keyword>
<feature type="compositionally biased region" description="Low complexity" evidence="11">
    <location>
        <begin position="274"/>
        <end position="288"/>
    </location>
</feature>
<evidence type="ECO:0000313" key="13">
    <source>
        <dbReference type="EMBL" id="CAH0477422.1"/>
    </source>
</evidence>
<evidence type="ECO:0000256" key="10">
    <source>
        <dbReference type="RuleBase" id="RU366018"/>
    </source>
</evidence>
<dbReference type="SUPFAM" id="SSF54736">
    <property type="entry name" value="ClpS-like"/>
    <property type="match status" value="1"/>
</dbReference>
<evidence type="ECO:0000256" key="4">
    <source>
        <dbReference type="ARBA" id="ARBA00022723"/>
    </source>
</evidence>
<dbReference type="Pfam" id="PF22960">
    <property type="entry name" value="WHD_UBR1"/>
    <property type="match status" value="1"/>
</dbReference>
<evidence type="ECO:0000256" key="11">
    <source>
        <dbReference type="SAM" id="MobiDB-lite"/>
    </source>
</evidence>
<feature type="region of interest" description="Disordered" evidence="11">
    <location>
        <begin position="200"/>
        <end position="384"/>
    </location>
</feature>
<gene>
    <name evidence="13" type="ORF">PBS003_LOCUS4171</name>
</gene>
<comment type="function">
    <text evidence="10">Ubiquitin ligase protein which is a component of the N-end rule pathway. Recognizes and binds to proteins bearing specific N-terminal residues that are destabilizing according to the N-end rule, leading to their ubiquitination and subsequent degradation.</text>
</comment>
<protein>
    <recommendedName>
        <fullName evidence="10">E3 ubiquitin-protein ligase</fullName>
        <ecNumber evidence="10">2.3.2.27</ecNumber>
    </recommendedName>
</protein>
<name>A0AAU9L3B7_9STRA</name>
<keyword evidence="5 10" id="KW-0863">Zinc-finger</keyword>
<dbReference type="FunFam" id="2.10.110.30:FF:000002">
    <property type="entry name" value="Putative e3 ubiquitin-protein ligase ubr3"/>
    <property type="match status" value="1"/>
</dbReference>
<sequence>MTPPADGENIKIGAYEAAISIETTRTDNLGSSMQSNKALALPVSPTAAQAESEGEEEDEMVNVLEDLILEAYNNMQIDGEYICLPDKVAEKLHQVADQITLQQSREVQQQQTENCTSTGENSGSEDLASMRDEVEEVKVLQEEVSTLQPDPEQEMEQKREIALVSEIENGGVQDKRGDARKDEETKLHKVQVLLAETAKLREEQHKQRINRDVSAENICRELSPVPEIDESTSSEPPSPSPPPSPRLSQSHSAANTPIVRAKKTPAHCHGRFASPSLTSLTTTSPSPSHIGKSPVYRTPVQSSGSKQKGKMLTYETRREAALKQKEDKKKRELLVRETARKQREDSKRKLEEKQQREMEEKRERRSEVKKTKATAKLKATATSKAKTTAAKDADITSIIRSTPQQTLTRHREEEFLAFVRFALESNLALTGRIGTCVSTVCNAMLTALSVNGKERMLAPMQILSKLPRTERKRVCGAIFSADEIAYSCRNCQLDTSCVMCKDCFTHSDHTGHDVYFQRTTAGSSCDCGDIHAWKHSGFCSRHKGVESGKKKHKLPKHIGLMAPVVIEAVVDHLYHVLLGTEYAFELAEALEIFTRDISPNILPIQSDTDVANATESKKSCGVSKNNSVSTRSARLSAQFTAETGSNSIGPGGRLEAQTSELKREASKTDDLSSGEVLFGIRLHNDDVHSLNEVVNHLYVELGIAKAQARTIVSQVDDQGDAIVSTMPLLLCPGIVGNLVRGSLNISVAPVWWEKQMEGIPALLKWLQYVGTTSDGLRELVSEALQKKRSPAFRGFVSMSSSLPVGKTVKEFVKERHIRLHNHALDALVALIGEDKDVCTWAFQQETAQRQRFNFCAEDSAVSVVSTEFLAEGSHVTCKNIFIDKFVKTVSLSSLYRRHESVRKSFDVVVSKYFTSEQENDSGTLSALTLLMRYDCTLRKSAVEQSHSFLREHLVDIHFRASMLEAYVHSYSSMTNMFLRGLGNSSDSIFDFAVQFLTVPHLVQNYTTKEVAAHPGRLELVRELLCALNTIFQSAVDKNDRLLNADHPALNSQKYKHCVENIEYVFNIGPLSSELVCNAGNLKIWLSCLNILQGGDPQVRQGIHQNHVEYESDSWLSMFNLGIRVHSVFSISWNGFNPSHFEKPEVKVAEIFGPIIEATLASSTQLNEKVAKKKLVPVTKLMSVSKRSAISREKSILTYDFNVASQPTSLHIPLHRFLTAAVRHICISPSGLGNTIPSNGLLRVFGFDQLPVDKQWELVEMPLRCLVMASQIQSNLWRRNGDENMLAQLYNYSALPYCIHYRDADMFMLQLSVLMTGPDALLARMVDRFQLGSYFVLPNEALSKASNECSIIESDELVKQFGYLGVEQGVDEQQSLQMLEEFLRLVITLGTSLPSATGITYDNEFLAEEMLQQLCAKPVPFSKLLDLAILPSGQDDIPTSRLEGILATVSNFVPPSGLEPGRYELKKGLLESYNPYFLHLNREAHELARDRWTNYRNMCRQKLKTASPDSPPKEPLKAAKPPVDFLRPVQTILTCESTVAVIQVILWKVVSSVHTGSASAVSEKNVSDAVISTCLHLLVHGVHTASNGSDRRFWARLSKANTAASKMSILNLLSQMLEQATTLLDSEQTGTVEWLIWKITMESPVCRKVFEQIASDTKVKQDKAEASPLISSGFVQNVCSPQITLEQRKLEARERVMAAMAKRQAAFQAMVDVADGKGEEKVDQEGNSADDADALLGKRKVSMVDGPDEKRQKVRNERRYNCILCHDTSSQGQMGMAAYVHQSTVLAAGFRPEPNEALGMEGKKVRSHVKTVIEKMELCSGGSPTSSDDANSSPTLRAFASTFPEWSMDGSLDDELARDNATHNSPRTAAARRPRNDRIRFGNGNIPMLEGELLQTDEELEVLEGVLDLRDDQQLLPADMRGAVNLDLRGDRLAPRRLGELEIAGARGGTERDQGGIMYNSDEENVSLRFHLEHMPPGFGHTHESAKLYLTPCGLHIRTCQHAVHIQCLERYITSLHDKAMRGEEFDGVQAIDPDSAMTQFLCPLCKTLSNFLIPTSEPRLSGAKGDELEHKRAGRLSIDDENEKSSAWDSIVEEQLLMPGWYRSVLGRDGEFEDDENDTDHDLWRDYFEETLWEPHGSLEKGAPFLWSACAFTVATFLTAAEDEYQSASKSSAIFDPLIDHCPPSLEKELESLIAVTKFCRWTFSLLEHSADAKVIWETAKRCCPINTETKREYRKFTKVLGSIDACLRGTILGLLVADTFTAFVVASVIADGLETIRRFIPVFAAADLLQRLHAEFFEHSKIEGSPLFQDKFSAVAASESKNIAHSRAASESVLAPRRTRSGRAISLSPATPPSGTGVGSAQQLMESMKASGEGDSDACTALLLLQRMAKAYPSEKLKPLATTSDVNARLQRILPPNAEFVRRMNLFWRCLVCEGIRAPTSTRVIQAPTLVDIACSPDATFDEIWRWCVDRMLNKTHLGSLKVGDKCEHSEGCSEAYVASMFILREVPMRPRLIDLPIQYDELYSEMAGRKCMQCDKAPCDPGLCLICGEYLCCGDSCCTRAFMPHGPPVGECTRHAAECGGGVGIVLLLEQCRIAVIGGSMAAYFPSPYVDSHGEEDVGLQRGRPLRLDIVRYRYLESLWLNHRIFTEVSRQRNQRDPQYTINLSYL</sequence>
<dbReference type="InterPro" id="IPR039164">
    <property type="entry name" value="UBR1-like"/>
</dbReference>
<evidence type="ECO:0000256" key="6">
    <source>
        <dbReference type="ARBA" id="ARBA00022786"/>
    </source>
</evidence>
<comment type="caution">
    <text evidence="13">The sequence shown here is derived from an EMBL/GenBank/DDBJ whole genome shotgun (WGS) entry which is preliminary data.</text>
</comment>
<dbReference type="GO" id="GO:0016567">
    <property type="term" value="P:protein ubiquitination"/>
    <property type="evidence" value="ECO:0007669"/>
    <property type="project" value="UniProtKB-UniRule"/>
</dbReference>
<comment type="catalytic activity">
    <reaction evidence="1 10">
        <text>S-ubiquitinyl-[E2 ubiquitin-conjugating enzyme]-L-cysteine + [acceptor protein]-L-lysine = [E2 ubiquitin-conjugating enzyme]-L-cysteine + N(6)-ubiquitinyl-[acceptor protein]-L-lysine.</text>
        <dbReference type="EC" id="2.3.2.27"/>
    </reaction>
</comment>
<feature type="region of interest" description="Disordered" evidence="11">
    <location>
        <begin position="164"/>
        <end position="185"/>
    </location>
</feature>
<dbReference type="PANTHER" id="PTHR21497:SF24">
    <property type="entry name" value="E3 UBIQUITIN-PROTEIN LIGASE UBR1"/>
    <property type="match status" value="1"/>
</dbReference>
<dbReference type="InterPro" id="IPR014719">
    <property type="entry name" value="Ribosomal_bL12_C/ClpS-like"/>
</dbReference>
<dbReference type="PROSITE" id="PS51157">
    <property type="entry name" value="ZF_UBR"/>
    <property type="match status" value="1"/>
</dbReference>
<dbReference type="EMBL" id="CAKKTJ010000168">
    <property type="protein sequence ID" value="CAH0477422.1"/>
    <property type="molecule type" value="Genomic_DNA"/>
</dbReference>
<dbReference type="Gene3D" id="2.10.110.30">
    <property type="match status" value="1"/>
</dbReference>
<feature type="compositionally biased region" description="Basic residues" evidence="11">
    <location>
        <begin position="260"/>
        <end position="270"/>
    </location>
</feature>
<feature type="compositionally biased region" description="Low complexity" evidence="11">
    <location>
        <begin position="374"/>
        <end position="384"/>
    </location>
</feature>
<evidence type="ECO:0000259" key="12">
    <source>
        <dbReference type="PROSITE" id="PS51157"/>
    </source>
</evidence>
<dbReference type="InterPro" id="IPR003126">
    <property type="entry name" value="Znf_UBR"/>
</dbReference>
<keyword evidence="4 10" id="KW-0479">Metal-binding</keyword>
<feature type="compositionally biased region" description="Basic and acidic residues" evidence="11">
    <location>
        <begin position="200"/>
        <end position="214"/>
    </location>
</feature>
<evidence type="ECO:0000256" key="9">
    <source>
        <dbReference type="PROSITE-ProRule" id="PRU00508"/>
    </source>
</evidence>
<feature type="domain" description="UBR-type" evidence="12">
    <location>
        <begin position="473"/>
        <end position="544"/>
    </location>
</feature>
<keyword evidence="3 10" id="KW-0808">Transferase</keyword>
<feature type="compositionally biased region" description="Polar residues" evidence="11">
    <location>
        <begin position="112"/>
        <end position="124"/>
    </location>
</feature>
<evidence type="ECO:0000256" key="5">
    <source>
        <dbReference type="ARBA" id="ARBA00022771"/>
    </source>
</evidence>
<comment type="similarity">
    <text evidence="8 10">Belongs to the E3 ubiquitin-protein ligase UBR1-like family.</text>
</comment>
<dbReference type="SMART" id="SM00396">
    <property type="entry name" value="ZnF_UBR1"/>
    <property type="match status" value="1"/>
</dbReference>
<accession>A0AAU9L3B7</accession>
<feature type="compositionally biased region" description="Basic and acidic residues" evidence="11">
    <location>
        <begin position="315"/>
        <end position="370"/>
    </location>
</feature>
<dbReference type="InterPro" id="IPR044046">
    <property type="entry name" value="E3_ligase_UBR-like_C"/>
</dbReference>
<dbReference type="GO" id="GO:0061630">
    <property type="term" value="F:ubiquitin protein ligase activity"/>
    <property type="evidence" value="ECO:0007669"/>
    <property type="project" value="UniProtKB-UniRule"/>
</dbReference>
<dbReference type="Pfam" id="PF18995">
    <property type="entry name" value="PRT6_C"/>
    <property type="match status" value="1"/>
</dbReference>
<proteinExistence type="inferred from homology"/>
<dbReference type="CDD" id="cd19673">
    <property type="entry name" value="UBR-box_UBR3"/>
    <property type="match status" value="1"/>
</dbReference>
<dbReference type="EC" id="2.3.2.27" evidence="10"/>
<dbReference type="Pfam" id="PF02617">
    <property type="entry name" value="ClpS"/>
    <property type="match status" value="1"/>
</dbReference>
<feature type="region of interest" description="Disordered" evidence="11">
    <location>
        <begin position="104"/>
        <end position="127"/>
    </location>
</feature>
<dbReference type="Pfam" id="PF02207">
    <property type="entry name" value="zf-UBR"/>
    <property type="match status" value="1"/>
</dbReference>
<dbReference type="Proteomes" id="UP001160483">
    <property type="component" value="Unassembled WGS sequence"/>
</dbReference>
<dbReference type="GO" id="GO:0005737">
    <property type="term" value="C:cytoplasm"/>
    <property type="evidence" value="ECO:0007669"/>
    <property type="project" value="TreeGrafter"/>
</dbReference>
<dbReference type="InterPro" id="IPR055194">
    <property type="entry name" value="UBR1-like_WH"/>
</dbReference>
<dbReference type="GO" id="GO:0000151">
    <property type="term" value="C:ubiquitin ligase complex"/>
    <property type="evidence" value="ECO:0007669"/>
    <property type="project" value="TreeGrafter"/>
</dbReference>
<dbReference type="PANTHER" id="PTHR21497">
    <property type="entry name" value="UBIQUITIN LIGASE E3 ALPHA-RELATED"/>
    <property type="match status" value="1"/>
</dbReference>
<evidence type="ECO:0000256" key="8">
    <source>
        <dbReference type="ARBA" id="ARBA00046341"/>
    </source>
</evidence>
<reference evidence="13" key="1">
    <citation type="submission" date="2021-11" db="EMBL/GenBank/DDBJ databases">
        <authorList>
            <person name="Islam A."/>
            <person name="Islam S."/>
            <person name="Flora M.S."/>
            <person name="Rahman M."/>
            <person name="Ziaur R.M."/>
            <person name="Epstein J.H."/>
            <person name="Hassan M."/>
            <person name="Klassen M."/>
            <person name="Woodard K."/>
            <person name="Webb A."/>
            <person name="Webby R.J."/>
            <person name="El Zowalaty M.E."/>
        </authorList>
    </citation>
    <scope>NUCLEOTIDE SEQUENCE</scope>
    <source>
        <strain evidence="13">Pbs3</strain>
    </source>
</reference>
<feature type="compositionally biased region" description="Basic and acidic residues" evidence="11">
    <location>
        <begin position="173"/>
        <end position="185"/>
    </location>
</feature>
<dbReference type="GO" id="GO:0071596">
    <property type="term" value="P:ubiquitin-dependent protein catabolic process via the N-end rule pathway"/>
    <property type="evidence" value="ECO:0007669"/>
    <property type="project" value="UniProtKB-UniRule"/>
</dbReference>
<feature type="region of interest" description="Disordered" evidence="11">
    <location>
        <begin position="640"/>
        <end position="667"/>
    </location>
</feature>
<dbReference type="Gene3D" id="3.30.1390.10">
    <property type="match status" value="1"/>
</dbReference>
<organism evidence="13 14">
    <name type="scientific">Peronospora belbahrii</name>
    <dbReference type="NCBI Taxonomy" id="622444"/>
    <lineage>
        <taxon>Eukaryota</taxon>
        <taxon>Sar</taxon>
        <taxon>Stramenopiles</taxon>
        <taxon>Oomycota</taxon>
        <taxon>Peronosporomycetes</taxon>
        <taxon>Peronosporales</taxon>
        <taxon>Peronosporaceae</taxon>
        <taxon>Peronospora</taxon>
    </lineage>
</organism>
<comment type="pathway">
    <text evidence="2 10">Protein modification; protein ubiquitination.</text>
</comment>
<evidence type="ECO:0000256" key="7">
    <source>
        <dbReference type="ARBA" id="ARBA00022833"/>
    </source>
</evidence>
<feature type="compositionally biased region" description="Pro residues" evidence="11">
    <location>
        <begin position="236"/>
        <end position="245"/>
    </location>
</feature>
<evidence type="ECO:0000256" key="3">
    <source>
        <dbReference type="ARBA" id="ARBA00022679"/>
    </source>
</evidence>
<evidence type="ECO:0000256" key="1">
    <source>
        <dbReference type="ARBA" id="ARBA00000900"/>
    </source>
</evidence>
<feature type="zinc finger region" description="UBR-type" evidence="9">
    <location>
        <begin position="473"/>
        <end position="544"/>
    </location>
</feature>
<evidence type="ECO:0000256" key="2">
    <source>
        <dbReference type="ARBA" id="ARBA00004906"/>
    </source>
</evidence>